<protein>
    <submittedName>
        <fullName evidence="1">Retrovirus-related Pol polyprotein from type-1 retrotransposable element R1</fullName>
    </submittedName>
</protein>
<sequence length="105" mass="12167">MARRVENWRATDDLTSNDHAVIVFDIQIQLTAPGILRDPLRIKYDWRTTDWTEFRKTLKTLKNMRSAELGCPDDETCTRALSEVLVTACETHMKQVRVARLKPPP</sequence>
<keyword evidence="2" id="KW-1185">Reference proteome</keyword>
<dbReference type="Proteomes" id="UP000478052">
    <property type="component" value="Unassembled WGS sequence"/>
</dbReference>
<evidence type="ECO:0000313" key="1">
    <source>
        <dbReference type="EMBL" id="KAF0748204.1"/>
    </source>
</evidence>
<accession>A0A6G0Y3B3</accession>
<dbReference type="AlphaFoldDB" id="A0A6G0Y3B3"/>
<reference evidence="1 2" key="1">
    <citation type="submission" date="2019-08" db="EMBL/GenBank/DDBJ databases">
        <title>Whole genome of Aphis craccivora.</title>
        <authorList>
            <person name="Voronova N.V."/>
            <person name="Shulinski R.S."/>
            <person name="Bandarenka Y.V."/>
            <person name="Zhorov D.G."/>
            <person name="Warner D."/>
        </authorList>
    </citation>
    <scope>NUCLEOTIDE SEQUENCE [LARGE SCALE GENOMIC DNA]</scope>
    <source>
        <strain evidence="1">180601</strain>
        <tissue evidence="1">Whole Body</tissue>
    </source>
</reference>
<name>A0A6G0Y3B3_APHCR</name>
<dbReference type="EMBL" id="VUJU01006570">
    <property type="protein sequence ID" value="KAF0748204.1"/>
    <property type="molecule type" value="Genomic_DNA"/>
</dbReference>
<organism evidence="1 2">
    <name type="scientific">Aphis craccivora</name>
    <name type="common">Cowpea aphid</name>
    <dbReference type="NCBI Taxonomy" id="307492"/>
    <lineage>
        <taxon>Eukaryota</taxon>
        <taxon>Metazoa</taxon>
        <taxon>Ecdysozoa</taxon>
        <taxon>Arthropoda</taxon>
        <taxon>Hexapoda</taxon>
        <taxon>Insecta</taxon>
        <taxon>Pterygota</taxon>
        <taxon>Neoptera</taxon>
        <taxon>Paraneoptera</taxon>
        <taxon>Hemiptera</taxon>
        <taxon>Sternorrhyncha</taxon>
        <taxon>Aphidomorpha</taxon>
        <taxon>Aphidoidea</taxon>
        <taxon>Aphididae</taxon>
        <taxon>Aphidini</taxon>
        <taxon>Aphis</taxon>
        <taxon>Aphis</taxon>
    </lineage>
</organism>
<comment type="caution">
    <text evidence="1">The sequence shown here is derived from an EMBL/GenBank/DDBJ whole genome shotgun (WGS) entry which is preliminary data.</text>
</comment>
<proteinExistence type="predicted"/>
<evidence type="ECO:0000313" key="2">
    <source>
        <dbReference type="Proteomes" id="UP000478052"/>
    </source>
</evidence>
<gene>
    <name evidence="1" type="ORF">FWK35_00023209</name>
</gene>